<reference evidence="1 2" key="1">
    <citation type="journal article" date="2016" name="Nat. Commun.">
        <title>Thousands of microbial genomes shed light on interconnected biogeochemical processes in an aquifer system.</title>
        <authorList>
            <person name="Anantharaman K."/>
            <person name="Brown C.T."/>
            <person name="Hug L.A."/>
            <person name="Sharon I."/>
            <person name="Castelle C.J."/>
            <person name="Probst A.J."/>
            <person name="Thomas B.C."/>
            <person name="Singh A."/>
            <person name="Wilkins M.J."/>
            <person name="Karaoz U."/>
            <person name="Brodie E.L."/>
            <person name="Williams K.H."/>
            <person name="Hubbard S.S."/>
            <person name="Banfield J.F."/>
        </authorList>
    </citation>
    <scope>NUCLEOTIDE SEQUENCE [LARGE SCALE GENOMIC DNA]</scope>
</reference>
<dbReference type="Proteomes" id="UP000178444">
    <property type="component" value="Unassembled WGS sequence"/>
</dbReference>
<name>A0A1F8GRG9_9BACT</name>
<dbReference type="EMBL" id="MGKO01000004">
    <property type="protein sequence ID" value="OGN27973.1"/>
    <property type="molecule type" value="Genomic_DNA"/>
</dbReference>
<sequence>MSSCIKNPYENFSFLLLQNMVRADVFNGFFCGFDSCGSAAFPDFRGGTSSPPQAAKAVRTNSSILHHVGKVNASPRLRRVSAIKSYGFFGAKRNSRFR</sequence>
<evidence type="ECO:0000313" key="1">
    <source>
        <dbReference type="EMBL" id="OGN27973.1"/>
    </source>
</evidence>
<dbReference type="AlphaFoldDB" id="A0A1F8GRG9"/>
<gene>
    <name evidence="1" type="ORF">A2941_03010</name>
</gene>
<proteinExistence type="predicted"/>
<protein>
    <submittedName>
        <fullName evidence="1">Uncharacterized protein</fullName>
    </submittedName>
</protein>
<organism evidence="1 2">
    <name type="scientific">Candidatus Yanofskybacteria bacterium RIFCSPLOWO2_01_FULL_49_17</name>
    <dbReference type="NCBI Taxonomy" id="1802700"/>
    <lineage>
        <taxon>Bacteria</taxon>
        <taxon>Candidatus Yanofskyibacteriota</taxon>
    </lineage>
</organism>
<comment type="caution">
    <text evidence="1">The sequence shown here is derived from an EMBL/GenBank/DDBJ whole genome shotgun (WGS) entry which is preliminary data.</text>
</comment>
<evidence type="ECO:0000313" key="2">
    <source>
        <dbReference type="Proteomes" id="UP000178444"/>
    </source>
</evidence>
<accession>A0A1F8GRG9</accession>